<evidence type="ECO:0000256" key="7">
    <source>
        <dbReference type="ARBA" id="ARBA00023014"/>
    </source>
</evidence>
<comment type="cofactor">
    <cofactor evidence="1">
        <name>pyridoxal 5'-phosphate</name>
        <dbReference type="ChEBI" id="CHEBI:597326"/>
    </cofactor>
</comment>
<evidence type="ECO:0000256" key="5">
    <source>
        <dbReference type="ARBA" id="ARBA00022898"/>
    </source>
</evidence>
<dbReference type="KEGG" id="csy:CENSYa_1871"/>
<feature type="domain" description="Radical SAM core" evidence="8">
    <location>
        <begin position="143"/>
        <end position="376"/>
    </location>
</feature>
<keyword evidence="6" id="KW-0408">Iron</keyword>
<dbReference type="Gene3D" id="3.20.20.70">
    <property type="entry name" value="Aldolase class I"/>
    <property type="match status" value="1"/>
</dbReference>
<keyword evidence="2" id="KW-0004">4Fe-4S</keyword>
<evidence type="ECO:0000313" key="9">
    <source>
        <dbReference type="EMBL" id="ABK78480.1"/>
    </source>
</evidence>
<dbReference type="GO" id="GO:0046872">
    <property type="term" value="F:metal ion binding"/>
    <property type="evidence" value="ECO:0007669"/>
    <property type="project" value="UniProtKB-KW"/>
</dbReference>
<dbReference type="InterPro" id="IPR003739">
    <property type="entry name" value="Lys_aminomutase/Glu_NH3_mut"/>
</dbReference>
<dbReference type="GO" id="GO:0051539">
    <property type="term" value="F:4 iron, 4 sulfur cluster binding"/>
    <property type="evidence" value="ECO:0007669"/>
    <property type="project" value="UniProtKB-KW"/>
</dbReference>
<organism evidence="9 10">
    <name type="scientific">Cenarchaeum symbiosum (strain A)</name>
    <dbReference type="NCBI Taxonomy" id="414004"/>
    <lineage>
        <taxon>Archaea</taxon>
        <taxon>Nitrososphaerota</taxon>
        <taxon>Candidatus Cenarchaeales</taxon>
        <taxon>Candidatus Cenarchaeaceae</taxon>
        <taxon>Candidatus Cenarchaeum</taxon>
    </lineage>
</organism>
<keyword evidence="5" id="KW-0663">Pyridoxal phosphate</keyword>
<evidence type="ECO:0000256" key="3">
    <source>
        <dbReference type="ARBA" id="ARBA00022691"/>
    </source>
</evidence>
<keyword evidence="3" id="KW-0949">S-adenosyl-L-methionine</keyword>
<accession>A0RYR3</accession>
<dbReference type="PATRIC" id="fig|414004.10.peg.1706"/>
<reference evidence="9 10" key="1">
    <citation type="journal article" date="2006" name="Proc. Natl. Acad. Sci. U.S.A.">
        <title>Genomic analysis of the uncultivated marine crenarchaeote Cenarchaeum symbiosum.</title>
        <authorList>
            <person name="Hallam S.J."/>
            <person name="Konstantinidis K.T."/>
            <person name="Putnam N."/>
            <person name="Schleper C."/>
            <person name="Watanabe Y."/>
            <person name="Sugahara J."/>
            <person name="Preston C."/>
            <person name="de la Torre J."/>
            <person name="Richardson P.M."/>
            <person name="DeLong E.F."/>
        </authorList>
    </citation>
    <scope>NUCLEOTIDE SEQUENCE [LARGE SCALE GENOMIC DNA]</scope>
    <source>
        <strain evidence="10">A</strain>
    </source>
</reference>
<evidence type="ECO:0000256" key="6">
    <source>
        <dbReference type="ARBA" id="ARBA00023004"/>
    </source>
</evidence>
<evidence type="ECO:0000313" key="10">
    <source>
        <dbReference type="Proteomes" id="UP000000758"/>
    </source>
</evidence>
<name>A0RYR3_CENSY</name>
<dbReference type="InterPro" id="IPR058240">
    <property type="entry name" value="rSAM_sf"/>
</dbReference>
<dbReference type="SUPFAM" id="SSF102114">
    <property type="entry name" value="Radical SAM enzymes"/>
    <property type="match status" value="1"/>
</dbReference>
<dbReference type="SFLD" id="SFLDS00029">
    <property type="entry name" value="Radical_SAM"/>
    <property type="match status" value="1"/>
</dbReference>
<dbReference type="GO" id="GO:0003824">
    <property type="term" value="F:catalytic activity"/>
    <property type="evidence" value="ECO:0007669"/>
    <property type="project" value="InterPro"/>
</dbReference>
<dbReference type="PROSITE" id="PS51918">
    <property type="entry name" value="RADICAL_SAM"/>
    <property type="match status" value="1"/>
</dbReference>
<evidence type="ECO:0000259" key="8">
    <source>
        <dbReference type="PROSITE" id="PS51918"/>
    </source>
</evidence>
<protein>
    <submittedName>
        <fullName evidence="9">Lysine 2,3-aminomutase</fullName>
    </submittedName>
</protein>
<dbReference type="InterPro" id="IPR013785">
    <property type="entry name" value="Aldolase_TIM"/>
</dbReference>
<gene>
    <name evidence="9" type="ordered locus">CENSYa_1871</name>
</gene>
<evidence type="ECO:0000256" key="2">
    <source>
        <dbReference type="ARBA" id="ARBA00022485"/>
    </source>
</evidence>
<dbReference type="STRING" id="414004.CENSYa_1871"/>
<dbReference type="InterPro" id="IPR007197">
    <property type="entry name" value="rSAM"/>
</dbReference>
<dbReference type="EnsemblBacteria" id="ABK78480">
    <property type="protein sequence ID" value="ABK78480"/>
    <property type="gene ID" value="CENSYa_1871"/>
</dbReference>
<keyword evidence="7" id="KW-0411">Iron-sulfur</keyword>
<keyword evidence="10" id="KW-1185">Reference proteome</keyword>
<dbReference type="EMBL" id="DP000238">
    <property type="protein sequence ID" value="ABK78480.1"/>
    <property type="molecule type" value="Genomic_DNA"/>
</dbReference>
<dbReference type="SFLD" id="SFLDG01070">
    <property type="entry name" value="PLP-dependent"/>
    <property type="match status" value="1"/>
</dbReference>
<keyword evidence="4" id="KW-0479">Metal-binding</keyword>
<sequence>MHIMAQETVWDEAGSPSLKSYTISNYKQLPQVQALSEEVRFEMDVVASVLPFKTNNYVVEQLIDWDRVPDDPMYVLTFPQKNMLKKRHFDQVAQMIKNETPKEEMDKKINDVRMELNPHPAGQLELNVPSLKDGTKLYGMQHKYNETCLFFPSQSQTCHAYCTFCFRWPQFVGMDDMKFAMREGEQLAQYIGEHPEISDVLFTGGDPMIMKAKMFRTYVDTLIDAKLPNLTTIRIGTKMLSYWPYKVLSDDDAAETLDTFRHISDSGLHLSIMGHFNHPVELSTDAVKSAIRKIRATGAQIRTQSPLLSHINDDADAWVRMWTQQVRLGCIPYYMFIVRDTGAQHYFGMSLARAYEIFTSAYRRVSGLARTVKGPSMSATPGKVLINGIPEIGGKKLFSLRFLQGRNPEWVGRPFYAEYDEKAIWLDDLKPAFGGRFFYEEELEARYSGARQLKKD</sequence>
<dbReference type="Proteomes" id="UP000000758">
    <property type="component" value="Chromosome"/>
</dbReference>
<dbReference type="HOGENOM" id="CLU_032161_3_0_2"/>
<evidence type="ECO:0000256" key="4">
    <source>
        <dbReference type="ARBA" id="ARBA00022723"/>
    </source>
</evidence>
<dbReference type="PANTHER" id="PTHR30538">
    <property type="entry name" value="LYSINE 2,3-AMINOMUTASE-RELATED"/>
    <property type="match status" value="1"/>
</dbReference>
<evidence type="ECO:0000256" key="1">
    <source>
        <dbReference type="ARBA" id="ARBA00001933"/>
    </source>
</evidence>
<proteinExistence type="predicted"/>
<dbReference type="PANTHER" id="PTHR30538:SF0">
    <property type="entry name" value="L-LYSINE 2,3-AMINOMUTASE AQ_1632-RELATED"/>
    <property type="match status" value="1"/>
</dbReference>
<dbReference type="AlphaFoldDB" id="A0RYR3"/>